<dbReference type="PRINTS" id="PR00080">
    <property type="entry name" value="SDRFAMILY"/>
</dbReference>
<dbReference type="PROSITE" id="PS00061">
    <property type="entry name" value="ADH_SHORT"/>
    <property type="match status" value="1"/>
</dbReference>
<reference evidence="3" key="1">
    <citation type="submission" date="2021-01" db="EMBL/GenBank/DDBJ databases">
        <title>Whole genome shotgun sequence of Rhizocola hellebori NBRC 109834.</title>
        <authorList>
            <person name="Komaki H."/>
            <person name="Tamura T."/>
        </authorList>
    </citation>
    <scope>NUCLEOTIDE SEQUENCE</scope>
    <source>
        <strain evidence="3">NBRC 109834</strain>
    </source>
</reference>
<dbReference type="InterPro" id="IPR002347">
    <property type="entry name" value="SDR_fam"/>
</dbReference>
<dbReference type="AlphaFoldDB" id="A0A8J3QI37"/>
<gene>
    <name evidence="3" type="primary">dthD</name>
    <name evidence="3" type="ORF">Rhe02_77480</name>
</gene>
<dbReference type="RefSeq" id="WP_203913411.1">
    <property type="nucleotide sequence ID" value="NZ_BONY01000073.1"/>
</dbReference>
<keyword evidence="4" id="KW-1185">Reference proteome</keyword>
<evidence type="ECO:0000256" key="1">
    <source>
        <dbReference type="ARBA" id="ARBA00006484"/>
    </source>
</evidence>
<protein>
    <submittedName>
        <fullName evidence="3">D-threitol dehydrogenase</fullName>
    </submittedName>
</protein>
<dbReference type="SUPFAM" id="SSF51735">
    <property type="entry name" value="NAD(P)-binding Rossmann-fold domains"/>
    <property type="match status" value="1"/>
</dbReference>
<dbReference type="Proteomes" id="UP000612899">
    <property type="component" value="Unassembled WGS sequence"/>
</dbReference>
<sequence length="253" mass="26626">MTDVRVAAITGAAQGIGERIAEVLREEGFELALFDRQPMKEQEGLTFTGDVTSETDVAAFAGAISERYGRIDVLVNNAGIACISPAEETPLTLWRQVIDVNLTGPFLLSQALGRQMLAAGQGSIVNIASVAGLFGVADRAAYNASKHGLIGLTRTLAAEWGGRGVRVNAVCPGWVKTPMDDASQDEGAYGDDDITDHVPLGRFAAPDDVAQAVAFLADARRSGFVNGTALSVDGGWAADGSWQSLRLGARHRI</sequence>
<accession>A0A8J3QI37</accession>
<comment type="caution">
    <text evidence="3">The sequence shown here is derived from an EMBL/GenBank/DDBJ whole genome shotgun (WGS) entry which is preliminary data.</text>
</comment>
<organism evidence="3 4">
    <name type="scientific">Rhizocola hellebori</name>
    <dbReference type="NCBI Taxonomy" id="1392758"/>
    <lineage>
        <taxon>Bacteria</taxon>
        <taxon>Bacillati</taxon>
        <taxon>Actinomycetota</taxon>
        <taxon>Actinomycetes</taxon>
        <taxon>Micromonosporales</taxon>
        <taxon>Micromonosporaceae</taxon>
        <taxon>Rhizocola</taxon>
    </lineage>
</organism>
<dbReference type="FunFam" id="3.40.50.720:FF:000084">
    <property type="entry name" value="Short-chain dehydrogenase reductase"/>
    <property type="match status" value="1"/>
</dbReference>
<dbReference type="InterPro" id="IPR036291">
    <property type="entry name" value="NAD(P)-bd_dom_sf"/>
</dbReference>
<dbReference type="CDD" id="cd05233">
    <property type="entry name" value="SDR_c"/>
    <property type="match status" value="1"/>
</dbReference>
<proteinExistence type="inferred from homology"/>
<evidence type="ECO:0000313" key="3">
    <source>
        <dbReference type="EMBL" id="GIH09681.1"/>
    </source>
</evidence>
<keyword evidence="2" id="KW-0560">Oxidoreductase</keyword>
<evidence type="ECO:0000313" key="4">
    <source>
        <dbReference type="Proteomes" id="UP000612899"/>
    </source>
</evidence>
<dbReference type="GO" id="GO:0016616">
    <property type="term" value="F:oxidoreductase activity, acting on the CH-OH group of donors, NAD or NADP as acceptor"/>
    <property type="evidence" value="ECO:0007669"/>
    <property type="project" value="TreeGrafter"/>
</dbReference>
<dbReference type="Gene3D" id="3.40.50.720">
    <property type="entry name" value="NAD(P)-binding Rossmann-like Domain"/>
    <property type="match status" value="1"/>
</dbReference>
<dbReference type="Pfam" id="PF13561">
    <property type="entry name" value="adh_short_C2"/>
    <property type="match status" value="1"/>
</dbReference>
<comment type="similarity">
    <text evidence="1">Belongs to the short-chain dehydrogenases/reductases (SDR) family.</text>
</comment>
<name>A0A8J3QI37_9ACTN</name>
<evidence type="ECO:0000256" key="2">
    <source>
        <dbReference type="ARBA" id="ARBA00023002"/>
    </source>
</evidence>
<dbReference type="PRINTS" id="PR00081">
    <property type="entry name" value="GDHRDH"/>
</dbReference>
<dbReference type="InterPro" id="IPR020904">
    <property type="entry name" value="Sc_DH/Rdtase_CS"/>
</dbReference>
<dbReference type="EMBL" id="BONY01000073">
    <property type="protein sequence ID" value="GIH09681.1"/>
    <property type="molecule type" value="Genomic_DNA"/>
</dbReference>
<dbReference type="PANTHER" id="PTHR42760">
    <property type="entry name" value="SHORT-CHAIN DEHYDROGENASES/REDUCTASES FAMILY MEMBER"/>
    <property type="match status" value="1"/>
</dbReference>